<keyword evidence="5 10" id="KW-0133">Cell shape</keyword>
<dbReference type="PATRIC" id="fig|1710894.3.peg.3580"/>
<keyword evidence="4 10" id="KW-0808">Transferase</keyword>
<evidence type="ECO:0000256" key="10">
    <source>
        <dbReference type="HAMAP-Rule" id="MF_00033"/>
    </source>
</evidence>
<dbReference type="NCBIfam" id="TIGR01133">
    <property type="entry name" value="murG"/>
    <property type="match status" value="1"/>
</dbReference>
<protein>
    <recommendedName>
        <fullName evidence="10">UDP-N-acetylglucosamine--N-acetylmuramyl-(pentapeptide) pyrophosphoryl-undecaprenol N-acetylglucosamine transferase</fullName>
        <ecNumber evidence="10">2.4.1.227</ecNumber>
    </recommendedName>
    <alternativeName>
        <fullName evidence="10">Undecaprenyl-PP-MurNAc-pentapeptide-UDPGlcNAc GlcNAc transferase</fullName>
    </alternativeName>
</protein>
<organism evidence="13 14">
    <name type="scientific">Aphanizomenon flos-aquae LD13</name>
    <dbReference type="NCBI Taxonomy" id="1710894"/>
    <lineage>
        <taxon>Bacteria</taxon>
        <taxon>Bacillati</taxon>
        <taxon>Cyanobacteriota</taxon>
        <taxon>Cyanophyceae</taxon>
        <taxon>Nostocales</taxon>
        <taxon>Aphanizomenonaceae</taxon>
        <taxon>Aphanizomenon</taxon>
    </lineage>
</organism>
<evidence type="ECO:0000256" key="7">
    <source>
        <dbReference type="ARBA" id="ARBA00023136"/>
    </source>
</evidence>
<dbReference type="EMBL" id="LJOY01000002">
    <property type="protein sequence ID" value="OBQ27286.1"/>
    <property type="molecule type" value="Genomic_DNA"/>
</dbReference>
<comment type="caution">
    <text evidence="10">Lacks conserved residue(s) required for the propagation of feature annotation.</text>
</comment>
<dbReference type="InterPro" id="IPR004276">
    <property type="entry name" value="GlycoTrans_28_N"/>
</dbReference>
<keyword evidence="1 10" id="KW-1003">Cell membrane</keyword>
<dbReference type="GO" id="GO:0051301">
    <property type="term" value="P:cell division"/>
    <property type="evidence" value="ECO:0007669"/>
    <property type="project" value="UniProtKB-KW"/>
</dbReference>
<evidence type="ECO:0000259" key="11">
    <source>
        <dbReference type="Pfam" id="PF03033"/>
    </source>
</evidence>
<comment type="caution">
    <text evidence="13">The sequence shown here is derived from an EMBL/GenBank/DDBJ whole genome shotgun (WGS) entry which is preliminary data.</text>
</comment>
<comment type="pathway">
    <text evidence="10">Cell wall biogenesis; peptidoglycan biosynthesis.</text>
</comment>
<name>A0A1B7W1W1_APHFL</name>
<dbReference type="GO" id="GO:0071555">
    <property type="term" value="P:cell wall organization"/>
    <property type="evidence" value="ECO:0007669"/>
    <property type="project" value="UniProtKB-KW"/>
</dbReference>
<dbReference type="EC" id="2.4.1.227" evidence="10"/>
<dbReference type="GO" id="GO:0051991">
    <property type="term" value="F:UDP-N-acetyl-D-glucosamine:N-acetylmuramoyl-L-alanyl-D-glutamyl-meso-2,6-diaminopimelyl-D-alanyl-D-alanine-diphosphoundecaprenol 4-beta-N-acetylglucosaminlytransferase activity"/>
    <property type="evidence" value="ECO:0007669"/>
    <property type="project" value="RHEA"/>
</dbReference>
<keyword evidence="2 10" id="KW-0132">Cell division</keyword>
<dbReference type="Proteomes" id="UP000092382">
    <property type="component" value="Unassembled WGS sequence"/>
</dbReference>
<evidence type="ECO:0000256" key="6">
    <source>
        <dbReference type="ARBA" id="ARBA00022984"/>
    </source>
</evidence>
<evidence type="ECO:0000256" key="1">
    <source>
        <dbReference type="ARBA" id="ARBA00022475"/>
    </source>
</evidence>
<feature type="binding site" evidence="10">
    <location>
        <position position="124"/>
    </location>
    <ligand>
        <name>UDP-N-acetyl-alpha-D-glucosamine</name>
        <dbReference type="ChEBI" id="CHEBI:57705"/>
    </ligand>
</feature>
<accession>A0A1B7W1W1</accession>
<dbReference type="InterPro" id="IPR007235">
    <property type="entry name" value="Glyco_trans_28_C"/>
</dbReference>
<feature type="binding site" evidence="10">
    <location>
        <position position="288"/>
    </location>
    <ligand>
        <name>UDP-N-acetyl-alpha-D-glucosamine</name>
        <dbReference type="ChEBI" id="CHEBI:57705"/>
    </ligand>
</feature>
<keyword evidence="7 10" id="KW-0472">Membrane</keyword>
<dbReference type="STRING" id="1803587.GCA_001593825_01874"/>
<dbReference type="PANTHER" id="PTHR21015">
    <property type="entry name" value="UDP-N-ACETYLGLUCOSAMINE--N-ACETYLMURAMYL-(PENTAPEPTIDE) PYROPHOSPHORYL-UNDECAPRENOL N-ACETYLGLUCOSAMINE TRANSFERASE 1"/>
    <property type="match status" value="1"/>
</dbReference>
<proteinExistence type="inferred from homology"/>
<keyword evidence="6 10" id="KW-0573">Peptidoglycan synthesis</keyword>
<comment type="similarity">
    <text evidence="10">Belongs to the glycosyltransferase 28 family. MurG subfamily.</text>
</comment>
<sequence>MVNPPIKLLIAASGTGGHLFPAIALAEKLSEYNIEWLGVSNRLETQLVPGTYPLNTVAVAGFQQGFSLSSIRVLWKLMTGILKVRRILKQGKFHGVFTTGGYIAGPAVIAARLLGLPVVFHESNAIPGKVTRFFGPWCNAVAIGFDVTAQYLPRSQTVCVGTPVRSQFLDEGIDSTLDLPIPDNVPLIVVFGGSQGAVAVNKLVRQSAGTLFQAGAYIVHLTGENDPDINSIQHTQYIALPFYDNMAALLRRANLVISRSGAGSLTELAVCGKPAILIPYPFAAEDHQSYNAKVFTQVGAALSFKQSDLTPEILTTQILNLLQSPAELAIMAEKAKTLAVPDSADKLATLVREVMGD</sequence>
<dbReference type="GO" id="GO:0005975">
    <property type="term" value="P:carbohydrate metabolic process"/>
    <property type="evidence" value="ECO:0007669"/>
    <property type="project" value="InterPro"/>
</dbReference>
<feature type="domain" description="Glycosyltransferase family 28 N-terminal" evidence="11">
    <location>
        <begin position="9"/>
        <end position="143"/>
    </location>
</feature>
<evidence type="ECO:0000313" key="13">
    <source>
        <dbReference type="EMBL" id="OBQ27286.1"/>
    </source>
</evidence>
<evidence type="ECO:0000256" key="8">
    <source>
        <dbReference type="ARBA" id="ARBA00023306"/>
    </source>
</evidence>
<keyword evidence="3 10" id="KW-0328">Glycosyltransferase</keyword>
<dbReference type="InterPro" id="IPR006009">
    <property type="entry name" value="GlcNAc_MurG"/>
</dbReference>
<feature type="binding site" evidence="10">
    <location>
        <position position="194"/>
    </location>
    <ligand>
        <name>UDP-N-acetyl-alpha-D-glucosamine</name>
        <dbReference type="ChEBI" id="CHEBI:57705"/>
    </ligand>
</feature>
<dbReference type="Pfam" id="PF03033">
    <property type="entry name" value="Glyco_transf_28"/>
    <property type="match status" value="1"/>
</dbReference>
<feature type="binding site" evidence="10">
    <location>
        <begin position="15"/>
        <end position="17"/>
    </location>
    <ligand>
        <name>UDP-N-acetyl-alpha-D-glucosamine</name>
        <dbReference type="ChEBI" id="CHEBI:57705"/>
    </ligand>
</feature>
<evidence type="ECO:0000256" key="5">
    <source>
        <dbReference type="ARBA" id="ARBA00022960"/>
    </source>
</evidence>
<feature type="binding site" evidence="10">
    <location>
        <position position="165"/>
    </location>
    <ligand>
        <name>UDP-N-acetyl-alpha-D-glucosamine</name>
        <dbReference type="ChEBI" id="CHEBI:57705"/>
    </ligand>
</feature>
<evidence type="ECO:0000256" key="2">
    <source>
        <dbReference type="ARBA" id="ARBA00022618"/>
    </source>
</evidence>
<evidence type="ECO:0000256" key="3">
    <source>
        <dbReference type="ARBA" id="ARBA00022676"/>
    </source>
</evidence>
<dbReference type="GO" id="GO:0009252">
    <property type="term" value="P:peptidoglycan biosynthetic process"/>
    <property type="evidence" value="ECO:0007669"/>
    <property type="project" value="UniProtKB-UniRule"/>
</dbReference>
<dbReference type="GO" id="GO:0005886">
    <property type="term" value="C:plasma membrane"/>
    <property type="evidence" value="ECO:0007669"/>
    <property type="project" value="UniProtKB-SubCell"/>
</dbReference>
<dbReference type="AlphaFoldDB" id="A0A1B7W1W1"/>
<comment type="catalytic activity">
    <reaction evidence="10">
        <text>di-trans,octa-cis-undecaprenyl diphospho-N-acetyl-alpha-D-muramoyl-L-alanyl-D-glutamyl-meso-2,6-diaminopimeloyl-D-alanyl-D-alanine + UDP-N-acetyl-alpha-D-glucosamine = di-trans,octa-cis-undecaprenyl diphospho-[N-acetyl-alpha-D-glucosaminyl-(1-&gt;4)]-N-acetyl-alpha-D-muramoyl-L-alanyl-D-glutamyl-meso-2,6-diaminopimeloyl-D-alanyl-D-alanine + UDP + H(+)</text>
        <dbReference type="Rhea" id="RHEA:31227"/>
        <dbReference type="ChEBI" id="CHEBI:15378"/>
        <dbReference type="ChEBI" id="CHEBI:57705"/>
        <dbReference type="ChEBI" id="CHEBI:58223"/>
        <dbReference type="ChEBI" id="CHEBI:61387"/>
        <dbReference type="ChEBI" id="CHEBI:61388"/>
        <dbReference type="EC" id="2.4.1.227"/>
    </reaction>
</comment>
<dbReference type="UniPathway" id="UPA00219"/>
<keyword evidence="8 10" id="KW-0131">Cell cycle</keyword>
<dbReference type="GO" id="GO:0050511">
    <property type="term" value="F:undecaprenyldiphospho-muramoylpentapeptide beta-N-acetylglucosaminyltransferase activity"/>
    <property type="evidence" value="ECO:0007669"/>
    <property type="project" value="UniProtKB-UniRule"/>
</dbReference>
<evidence type="ECO:0000256" key="9">
    <source>
        <dbReference type="ARBA" id="ARBA00023316"/>
    </source>
</evidence>
<evidence type="ECO:0000256" key="4">
    <source>
        <dbReference type="ARBA" id="ARBA00022679"/>
    </source>
</evidence>
<comment type="subcellular location">
    <subcellularLocation>
        <location evidence="10">Cell membrane</location>
        <topology evidence="10">Peripheral membrane protein</topology>
        <orientation evidence="10">Cytoplasmic side</orientation>
    </subcellularLocation>
</comment>
<feature type="domain" description="Glycosyl transferase family 28 C-terminal" evidence="12">
    <location>
        <begin position="188"/>
        <end position="346"/>
    </location>
</feature>
<comment type="function">
    <text evidence="10">Cell wall formation. Catalyzes the transfer of a GlcNAc subunit on undecaprenyl-pyrophosphoryl-MurNAc-pentapeptide (lipid intermediate I) to form undecaprenyl-pyrophosphoryl-MurNAc-(pentapeptide)GlcNAc (lipid intermediate II).</text>
</comment>
<dbReference type="Pfam" id="PF04101">
    <property type="entry name" value="Glyco_tran_28_C"/>
    <property type="match status" value="1"/>
</dbReference>
<dbReference type="CDD" id="cd03785">
    <property type="entry name" value="GT28_MurG"/>
    <property type="match status" value="1"/>
</dbReference>
<dbReference type="GO" id="GO:0008360">
    <property type="term" value="P:regulation of cell shape"/>
    <property type="evidence" value="ECO:0007669"/>
    <property type="project" value="UniProtKB-KW"/>
</dbReference>
<dbReference type="PANTHER" id="PTHR21015:SF22">
    <property type="entry name" value="GLYCOSYLTRANSFERASE"/>
    <property type="match status" value="1"/>
</dbReference>
<gene>
    <name evidence="10" type="primary">murG</name>
    <name evidence="13" type="ORF">AN481_01070</name>
</gene>
<dbReference type="SUPFAM" id="SSF53756">
    <property type="entry name" value="UDP-Glycosyltransferase/glycogen phosphorylase"/>
    <property type="match status" value="1"/>
</dbReference>
<evidence type="ECO:0000259" key="12">
    <source>
        <dbReference type="Pfam" id="PF04101"/>
    </source>
</evidence>
<dbReference type="Gene3D" id="3.40.50.2000">
    <property type="entry name" value="Glycogen Phosphorylase B"/>
    <property type="match status" value="2"/>
</dbReference>
<dbReference type="HAMAP" id="MF_00033">
    <property type="entry name" value="MurG"/>
    <property type="match status" value="1"/>
</dbReference>
<keyword evidence="9 10" id="KW-0961">Cell wall biogenesis/degradation</keyword>
<evidence type="ECO:0000313" key="14">
    <source>
        <dbReference type="Proteomes" id="UP000092382"/>
    </source>
</evidence>
<reference evidence="13 14" key="1">
    <citation type="submission" date="2015-09" db="EMBL/GenBank/DDBJ databases">
        <title>Whole genome shotgun sequence assembly of Aphanizomenon flos-aquae UKL13.</title>
        <authorList>
            <person name="Driscoll C."/>
        </authorList>
    </citation>
    <scope>NUCLEOTIDE SEQUENCE [LARGE SCALE GENOMIC DNA]</scope>
    <source>
        <strain evidence="13">MDT13</strain>
    </source>
</reference>